<feature type="domain" description="GtrA/DPMS transmembrane" evidence="7">
    <location>
        <begin position="28"/>
        <end position="155"/>
    </location>
</feature>
<protein>
    <submittedName>
        <fullName evidence="8">Unannotated protein</fullName>
    </submittedName>
</protein>
<dbReference type="InterPro" id="IPR051401">
    <property type="entry name" value="GtrA_CellWall_Glycosyl"/>
</dbReference>
<keyword evidence="5 6" id="KW-0472">Membrane</keyword>
<evidence type="ECO:0000313" key="8">
    <source>
        <dbReference type="EMBL" id="CAB4898193.1"/>
    </source>
</evidence>
<keyword evidence="3 6" id="KW-0812">Transmembrane</keyword>
<evidence type="ECO:0000256" key="4">
    <source>
        <dbReference type="ARBA" id="ARBA00022989"/>
    </source>
</evidence>
<accession>A0A6J7G2H9</accession>
<evidence type="ECO:0000256" key="3">
    <source>
        <dbReference type="ARBA" id="ARBA00022692"/>
    </source>
</evidence>
<proteinExistence type="inferred from homology"/>
<dbReference type="PANTHER" id="PTHR38459">
    <property type="entry name" value="PROPHAGE BACTOPRENOL-LINKED GLUCOSE TRANSLOCASE HOMOLOG"/>
    <property type="match status" value="1"/>
</dbReference>
<evidence type="ECO:0000256" key="2">
    <source>
        <dbReference type="ARBA" id="ARBA00009399"/>
    </source>
</evidence>
<feature type="transmembrane region" description="Helical" evidence="6">
    <location>
        <begin position="98"/>
        <end position="120"/>
    </location>
</feature>
<evidence type="ECO:0000256" key="1">
    <source>
        <dbReference type="ARBA" id="ARBA00004141"/>
    </source>
</evidence>
<dbReference type="InterPro" id="IPR007267">
    <property type="entry name" value="GtrA_DPMS_TM"/>
</dbReference>
<keyword evidence="4 6" id="KW-1133">Transmembrane helix</keyword>
<dbReference type="PANTHER" id="PTHR38459:SF1">
    <property type="entry name" value="PROPHAGE BACTOPRENOL-LINKED GLUCOSE TRANSLOCASE HOMOLOG"/>
    <property type="match status" value="1"/>
</dbReference>
<dbReference type="AlphaFoldDB" id="A0A6J7G2H9"/>
<dbReference type="EMBL" id="CAFBMB010000048">
    <property type="protein sequence ID" value="CAB4898193.1"/>
    <property type="molecule type" value="Genomic_DNA"/>
</dbReference>
<dbReference type="GO" id="GO:0000271">
    <property type="term" value="P:polysaccharide biosynthetic process"/>
    <property type="evidence" value="ECO:0007669"/>
    <property type="project" value="InterPro"/>
</dbReference>
<evidence type="ECO:0000256" key="6">
    <source>
        <dbReference type="SAM" id="Phobius"/>
    </source>
</evidence>
<evidence type="ECO:0000256" key="5">
    <source>
        <dbReference type="ARBA" id="ARBA00023136"/>
    </source>
</evidence>
<dbReference type="GO" id="GO:0005886">
    <property type="term" value="C:plasma membrane"/>
    <property type="evidence" value="ECO:0007669"/>
    <property type="project" value="TreeGrafter"/>
</dbReference>
<comment type="similarity">
    <text evidence="2">Belongs to the GtrA family.</text>
</comment>
<organism evidence="8">
    <name type="scientific">freshwater metagenome</name>
    <dbReference type="NCBI Taxonomy" id="449393"/>
    <lineage>
        <taxon>unclassified sequences</taxon>
        <taxon>metagenomes</taxon>
        <taxon>ecological metagenomes</taxon>
    </lineage>
</organism>
<feature type="transmembrane region" description="Helical" evidence="6">
    <location>
        <begin position="61"/>
        <end position="78"/>
    </location>
</feature>
<feature type="transmembrane region" description="Helical" evidence="6">
    <location>
        <begin position="29"/>
        <end position="49"/>
    </location>
</feature>
<dbReference type="Pfam" id="PF04138">
    <property type="entry name" value="GtrA_DPMS_TM"/>
    <property type="match status" value="1"/>
</dbReference>
<reference evidence="8" key="1">
    <citation type="submission" date="2020-05" db="EMBL/GenBank/DDBJ databases">
        <authorList>
            <person name="Chiriac C."/>
            <person name="Salcher M."/>
            <person name="Ghai R."/>
            <person name="Kavagutti S V."/>
        </authorList>
    </citation>
    <scope>NUCLEOTIDE SEQUENCE</scope>
</reference>
<feature type="transmembrane region" description="Helical" evidence="6">
    <location>
        <begin position="132"/>
        <end position="149"/>
    </location>
</feature>
<gene>
    <name evidence="8" type="ORF">UFOPK3516_00798</name>
</gene>
<sequence length="171" mass="18806">MQCGKTLTEYNGGVPRLTLPHLVTEAGKYLIVGAVGYVIDVAIFNAFILPPWMPEPFCEPIMAKTISTILAIIFTYAINSRWTFKRRTGRRPGFTQFLLFAVVNVLGLLISVGCLWLSHYVFGLTSALADNISANLFGVGLATIFRFFGSRIFVFPSDKSHGADNIPADLV</sequence>
<comment type="subcellular location">
    <subcellularLocation>
        <location evidence="1">Membrane</location>
        <topology evidence="1">Multi-pass membrane protein</topology>
    </subcellularLocation>
</comment>
<name>A0A6J7G2H9_9ZZZZ</name>
<evidence type="ECO:0000259" key="7">
    <source>
        <dbReference type="Pfam" id="PF04138"/>
    </source>
</evidence>